<evidence type="ECO:0000259" key="2">
    <source>
        <dbReference type="PROSITE" id="PS50113"/>
    </source>
</evidence>
<dbReference type="Pfam" id="PF13185">
    <property type="entry name" value="GAF_2"/>
    <property type="match status" value="1"/>
</dbReference>
<dbReference type="PROSITE" id="PS50113">
    <property type="entry name" value="PAC"/>
    <property type="match status" value="1"/>
</dbReference>
<dbReference type="SUPFAM" id="SSF81606">
    <property type="entry name" value="PP2C-like"/>
    <property type="match status" value="1"/>
</dbReference>
<dbReference type="SUPFAM" id="SSF55785">
    <property type="entry name" value="PYP-like sensor domain (PAS domain)"/>
    <property type="match status" value="1"/>
</dbReference>
<dbReference type="InterPro" id="IPR000700">
    <property type="entry name" value="PAS-assoc_C"/>
</dbReference>
<reference evidence="3 4" key="1">
    <citation type="submission" date="2024-09" db="EMBL/GenBank/DDBJ databases">
        <authorList>
            <person name="Sun Q."/>
            <person name="Mori K."/>
        </authorList>
    </citation>
    <scope>NUCLEOTIDE SEQUENCE [LARGE SCALE GENOMIC DNA]</scope>
    <source>
        <strain evidence="3 4">JCM 6917</strain>
    </source>
</reference>
<dbReference type="InterPro" id="IPR052016">
    <property type="entry name" value="Bact_Sigma-Reg"/>
</dbReference>
<dbReference type="SMART" id="SM00331">
    <property type="entry name" value="PP2C_SIG"/>
    <property type="match status" value="1"/>
</dbReference>
<protein>
    <submittedName>
        <fullName evidence="3">SpoIIE family protein phosphatase</fullName>
    </submittedName>
</protein>
<dbReference type="Gene3D" id="3.30.450.20">
    <property type="entry name" value="PAS domain"/>
    <property type="match status" value="1"/>
</dbReference>
<dbReference type="SMART" id="SM00065">
    <property type="entry name" value="GAF"/>
    <property type="match status" value="1"/>
</dbReference>
<evidence type="ECO:0000313" key="4">
    <source>
        <dbReference type="Proteomes" id="UP001589709"/>
    </source>
</evidence>
<dbReference type="InterPro" id="IPR029016">
    <property type="entry name" value="GAF-like_dom_sf"/>
</dbReference>
<dbReference type="Gene3D" id="3.60.40.10">
    <property type="entry name" value="PPM-type phosphatase domain"/>
    <property type="match status" value="1"/>
</dbReference>
<dbReference type="PANTHER" id="PTHR43156:SF2">
    <property type="entry name" value="STAGE II SPORULATION PROTEIN E"/>
    <property type="match status" value="1"/>
</dbReference>
<keyword evidence="4" id="KW-1185">Reference proteome</keyword>
<dbReference type="Proteomes" id="UP001589709">
    <property type="component" value="Unassembled WGS sequence"/>
</dbReference>
<dbReference type="Pfam" id="PF07228">
    <property type="entry name" value="SpoIIE"/>
    <property type="match status" value="1"/>
</dbReference>
<sequence length="696" mass="74013">MNPSLPLLLLVDLPPQTANAITAELATTADIIQSTAEDVLAYTGGTPGLRRPTLAVLGENVTAPAGVVHSLRPHPADLTVVVTATPTTHEELAVLPLLFSSEVVHRVEDRATAQRIPHVVGELLQQLTHRQTHAAAQAAAQQRLSSGTSIARQLGERLMGQFLAQAPIGALMLDGTEVIAWNQRAADVLELTEPDSVRRPVTDLFPEDQRTALHHHLTTPGQHREAEPDTVFERVRGDGTSQALRVAVRHVLDTEGRSRTLVLIEDVTDRLHAQRKLAERTSHALLTAEVAAAMTAPGPLDERLRRCVRAATDRLGADRVCIWNLNTRGELAHSICAADDTGSPETSFCQTAQRALVQQVVAARRPQLDASPPTGSHASHLTDVPGSLAAFPLVSGGELLGVLSLTTRLALPGSTLTTLENIADQIAVGTQQDRLLNRLSDATRALERPLLPPTLPDLPGLELAARYTPFSQGLHVGGDFYDAFTAPDGRHVLVLGDVCGKGPDAAAITGLVRHTLWAAAQHTSDPTHVLNLVNDALRRQKAPFCTLVYVVIDTTRTPVRLQIASAGHLAPLLQRANGATAPLETRGALLGVLDTPHHPVTEVELAPGDTLVLYTDGFTEGAGAADQRDPEDLTAILASLPSTTTAGHAANMATALMDDAQRWWGERLRDDLAVLVLTATAAAPRPADDGADPSVG</sequence>
<dbReference type="InterPro" id="IPR003018">
    <property type="entry name" value="GAF"/>
</dbReference>
<organism evidence="3 4">
    <name type="scientific">Streptomyces cinereospinus</name>
    <dbReference type="NCBI Taxonomy" id="285561"/>
    <lineage>
        <taxon>Bacteria</taxon>
        <taxon>Bacillati</taxon>
        <taxon>Actinomycetota</taxon>
        <taxon>Actinomycetes</taxon>
        <taxon>Kitasatosporales</taxon>
        <taxon>Streptomycetaceae</taxon>
        <taxon>Streptomyces</taxon>
    </lineage>
</organism>
<dbReference type="PANTHER" id="PTHR43156">
    <property type="entry name" value="STAGE II SPORULATION PROTEIN E-RELATED"/>
    <property type="match status" value="1"/>
</dbReference>
<dbReference type="InterPro" id="IPR001932">
    <property type="entry name" value="PPM-type_phosphatase-like_dom"/>
</dbReference>
<dbReference type="InterPro" id="IPR035965">
    <property type="entry name" value="PAS-like_dom_sf"/>
</dbReference>
<gene>
    <name evidence="3" type="ORF">ACFF45_06650</name>
</gene>
<evidence type="ECO:0000313" key="3">
    <source>
        <dbReference type="EMBL" id="MFB9462402.1"/>
    </source>
</evidence>
<dbReference type="InterPro" id="IPR036457">
    <property type="entry name" value="PPM-type-like_dom_sf"/>
</dbReference>
<dbReference type="RefSeq" id="WP_381343182.1">
    <property type="nucleotide sequence ID" value="NZ_JBHMCY010000009.1"/>
</dbReference>
<dbReference type="Pfam" id="PF00989">
    <property type="entry name" value="PAS"/>
    <property type="match status" value="1"/>
</dbReference>
<dbReference type="EMBL" id="JBHMCY010000009">
    <property type="protein sequence ID" value="MFB9462402.1"/>
    <property type="molecule type" value="Genomic_DNA"/>
</dbReference>
<dbReference type="Gene3D" id="3.30.450.40">
    <property type="match status" value="1"/>
</dbReference>
<dbReference type="SUPFAM" id="SSF55781">
    <property type="entry name" value="GAF domain-like"/>
    <property type="match status" value="1"/>
</dbReference>
<dbReference type="InterPro" id="IPR000014">
    <property type="entry name" value="PAS"/>
</dbReference>
<accession>A0ABV5MWP5</accession>
<feature type="domain" description="PAC" evidence="2">
    <location>
        <begin position="228"/>
        <end position="279"/>
    </location>
</feature>
<evidence type="ECO:0000256" key="1">
    <source>
        <dbReference type="ARBA" id="ARBA00022801"/>
    </source>
</evidence>
<dbReference type="CDD" id="cd00130">
    <property type="entry name" value="PAS"/>
    <property type="match status" value="1"/>
</dbReference>
<name>A0ABV5MWP5_9ACTN</name>
<dbReference type="InterPro" id="IPR013767">
    <property type="entry name" value="PAS_fold"/>
</dbReference>
<proteinExistence type="predicted"/>
<comment type="caution">
    <text evidence="3">The sequence shown here is derived from an EMBL/GenBank/DDBJ whole genome shotgun (WGS) entry which is preliminary data.</text>
</comment>
<keyword evidence="1" id="KW-0378">Hydrolase</keyword>
<dbReference type="NCBIfam" id="TIGR00229">
    <property type="entry name" value="sensory_box"/>
    <property type="match status" value="1"/>
</dbReference>